<evidence type="ECO:0000313" key="3">
    <source>
        <dbReference type="Proteomes" id="UP000267536"/>
    </source>
</evidence>
<dbReference type="InterPro" id="IPR005152">
    <property type="entry name" value="Lipase_secreted"/>
</dbReference>
<dbReference type="PIRSF" id="PIRSF029171">
    <property type="entry name" value="Esterase_LipA"/>
    <property type="match status" value="1"/>
</dbReference>
<dbReference type="SUPFAM" id="SSF53474">
    <property type="entry name" value="alpha/beta-Hydrolases"/>
    <property type="match status" value="1"/>
</dbReference>
<dbReference type="OrthoDB" id="9798122at2"/>
<sequence length="433" mass="45754">MAPSATWSGNAPAAPGAPDSTASFYSPPVPLPGGRPGDVIRSAPMALALALPQGAGQIPGTATKVMYRSTDANGRPNAVTGTFIKSSQAWHGPGPRPVVAVAVGTQGQGDQCAPSKLLGQLIHYNFPLDLMAEYEVLSIYPLLARGMSVVVTDYAGLGTPAMHDYVNRLAEAHAVLDSIRAAQRLAHSEVTPATPTIVFGYSQGGGAAAAAAESQADYAPELPIRGTYSGAPPADLIATMFTAPAVVAGPFRNQRPGGVGVGLVGYYINGVYADYPDTRAEIDRFLTPQGQQMRREVARTCVPEDVMRTFYRSISDYLVGGQSAAELLARNPHFRKRTEEQRIGSLRPMAPVLVASGSNDDVIPAGQVRQLARDWCAKGAQVEYRSTRWIPDVLPSLAIGHLLPFLPVTAEALAWIDDRLANRPIASGSCTSL</sequence>
<dbReference type="AlphaFoldDB" id="A0A3N4G8J2"/>
<dbReference type="Pfam" id="PF03583">
    <property type="entry name" value="LIP"/>
    <property type="match status" value="1"/>
</dbReference>
<name>A0A3N4G8J2_9ACTN</name>
<dbReference type="PANTHER" id="PTHR34853:SF1">
    <property type="entry name" value="LIPASE 5"/>
    <property type="match status" value="1"/>
</dbReference>
<reference evidence="2 3" key="1">
    <citation type="submission" date="2018-11" db="EMBL/GenBank/DDBJ databases">
        <title>Draft genome sequence of Gordonia sp. RS15-1S isolated from rice stems.</title>
        <authorList>
            <person name="Muangham S."/>
        </authorList>
    </citation>
    <scope>NUCLEOTIDE SEQUENCE [LARGE SCALE GENOMIC DNA]</scope>
    <source>
        <strain evidence="2 3">RS15-1S</strain>
    </source>
</reference>
<dbReference type="InterPro" id="IPR029058">
    <property type="entry name" value="AB_hydrolase_fold"/>
</dbReference>
<evidence type="ECO:0000256" key="1">
    <source>
        <dbReference type="SAM" id="MobiDB-lite"/>
    </source>
</evidence>
<keyword evidence="3" id="KW-1185">Reference proteome</keyword>
<keyword evidence="2" id="KW-0378">Hydrolase</keyword>
<comment type="caution">
    <text evidence="2">The sequence shown here is derived from an EMBL/GenBank/DDBJ whole genome shotgun (WGS) entry which is preliminary data.</text>
</comment>
<proteinExistence type="predicted"/>
<dbReference type="EMBL" id="RKMH01000010">
    <property type="protein sequence ID" value="RPA59032.1"/>
    <property type="molecule type" value="Genomic_DNA"/>
</dbReference>
<evidence type="ECO:0000313" key="2">
    <source>
        <dbReference type="EMBL" id="RPA59032.1"/>
    </source>
</evidence>
<dbReference type="GO" id="GO:0004806">
    <property type="term" value="F:triacylglycerol lipase activity"/>
    <property type="evidence" value="ECO:0007669"/>
    <property type="project" value="InterPro"/>
</dbReference>
<gene>
    <name evidence="2" type="ORF">EF294_14515</name>
</gene>
<dbReference type="GO" id="GO:0016042">
    <property type="term" value="P:lipid catabolic process"/>
    <property type="evidence" value="ECO:0007669"/>
    <property type="project" value="InterPro"/>
</dbReference>
<dbReference type="Gene3D" id="3.40.50.1820">
    <property type="entry name" value="alpha/beta hydrolase"/>
    <property type="match status" value="1"/>
</dbReference>
<feature type="region of interest" description="Disordered" evidence="1">
    <location>
        <begin position="1"/>
        <end position="30"/>
    </location>
</feature>
<dbReference type="PANTHER" id="PTHR34853">
    <property type="match status" value="1"/>
</dbReference>
<dbReference type="Proteomes" id="UP000267536">
    <property type="component" value="Unassembled WGS sequence"/>
</dbReference>
<organism evidence="2 3">
    <name type="scientific">Gordonia oryzae</name>
    <dbReference type="NCBI Taxonomy" id="2487349"/>
    <lineage>
        <taxon>Bacteria</taxon>
        <taxon>Bacillati</taxon>
        <taxon>Actinomycetota</taxon>
        <taxon>Actinomycetes</taxon>
        <taxon>Mycobacteriales</taxon>
        <taxon>Gordoniaceae</taxon>
        <taxon>Gordonia</taxon>
    </lineage>
</organism>
<dbReference type="Gene3D" id="1.10.260.130">
    <property type="match status" value="1"/>
</dbReference>
<accession>A0A3N4G8J2</accession>
<protein>
    <submittedName>
        <fullName evidence="2">Alpha/beta fold hydrolase</fullName>
    </submittedName>
</protein>